<dbReference type="InterPro" id="IPR027417">
    <property type="entry name" value="P-loop_NTPase"/>
</dbReference>
<protein>
    <recommendedName>
        <fullName evidence="3">HprK-related kinase B</fullName>
    </recommendedName>
</protein>
<dbReference type="STRING" id="553467.SAMN04488063_2758"/>
<organism evidence="1 2">
    <name type="scientific">Halopelagius inordinatus</name>
    <dbReference type="NCBI Taxonomy" id="553467"/>
    <lineage>
        <taxon>Archaea</taxon>
        <taxon>Methanobacteriati</taxon>
        <taxon>Methanobacteriota</taxon>
        <taxon>Stenosarchaea group</taxon>
        <taxon>Halobacteria</taxon>
        <taxon>Halobacteriales</taxon>
        <taxon>Haloferacaceae</taxon>
    </lineage>
</organism>
<proteinExistence type="predicted"/>
<dbReference type="RefSeq" id="WP_218153799.1">
    <property type="nucleotide sequence ID" value="NZ_FOOQ01000003.1"/>
</dbReference>
<reference evidence="2" key="1">
    <citation type="submission" date="2016-10" db="EMBL/GenBank/DDBJ databases">
        <authorList>
            <person name="Varghese N."/>
            <person name="Submissions S."/>
        </authorList>
    </citation>
    <scope>NUCLEOTIDE SEQUENCE [LARGE SCALE GENOMIC DNA]</scope>
    <source>
        <strain evidence="2">CGMCC 1.7739</strain>
    </source>
</reference>
<evidence type="ECO:0008006" key="3">
    <source>
        <dbReference type="Google" id="ProtNLM"/>
    </source>
</evidence>
<gene>
    <name evidence="1" type="ORF">SAMN04488063_2758</name>
</gene>
<dbReference type="SUPFAM" id="SSF53795">
    <property type="entry name" value="PEP carboxykinase-like"/>
    <property type="match status" value="1"/>
</dbReference>
<dbReference type="OrthoDB" id="327718at2157"/>
<dbReference type="EMBL" id="FOOQ01000003">
    <property type="protein sequence ID" value="SFG71575.1"/>
    <property type="molecule type" value="Genomic_DNA"/>
</dbReference>
<evidence type="ECO:0000313" key="2">
    <source>
        <dbReference type="Proteomes" id="UP000198876"/>
    </source>
</evidence>
<dbReference type="AlphaFoldDB" id="A0A1I2U323"/>
<dbReference type="Proteomes" id="UP000198876">
    <property type="component" value="Unassembled WGS sequence"/>
</dbReference>
<dbReference type="Gene3D" id="3.40.50.300">
    <property type="entry name" value="P-loop containing nucleotide triphosphate hydrolases"/>
    <property type="match status" value="1"/>
</dbReference>
<accession>A0A1I2U323</accession>
<evidence type="ECO:0000313" key="1">
    <source>
        <dbReference type="EMBL" id="SFG71575.1"/>
    </source>
</evidence>
<name>A0A1I2U323_9EURY</name>
<keyword evidence="2" id="KW-1185">Reference proteome</keyword>
<sequence>MTRYHYDFFGDLLVEVVGQDGRTDVQFRKMFDHYRVRSPDREPDMVIRETTDEVDPDVVLGDPNDYYGWTGEKFVVYSNDYMAVEPGWNHIDVTPGFEPFYLIYPMELKIRQAKVERQQALIHASGVSLDGQTTLFPAWRGGGKTNTLLSLLREGAGFLSDDRLWVGADGSALGYPLGVNLGPYNIGSFPEIEVEHDTTEDRIRHEAHEFIDKQVEKGASLPETAISFLNDTLLGSSNRDFTDVTSVYPGADFVEESTVDNVVFLQAAPDADNISVEQITTEEAMSGVTAICNFEWDGRLREYFHAYDALVEGGDMVETLDQVVQKERSVFRELFDDVRVYRARVPRKADWGEAGLDAAMVDMVSSFGDRDDTNDELTRRQASASSD</sequence>